<evidence type="ECO:0000256" key="1">
    <source>
        <dbReference type="ARBA" id="ARBA00023125"/>
    </source>
</evidence>
<dbReference type="PANTHER" id="PTHR45851">
    <property type="entry name" value="MYC PROTO-ONCOGENE"/>
    <property type="match status" value="1"/>
</dbReference>
<keyword evidence="1" id="KW-0238">DNA-binding</keyword>
<organism evidence="4 5">
    <name type="scientific">Agrilus planipennis</name>
    <name type="common">Emerald ash borer</name>
    <name type="synonym">Agrilus marcopoli</name>
    <dbReference type="NCBI Taxonomy" id="224129"/>
    <lineage>
        <taxon>Eukaryota</taxon>
        <taxon>Metazoa</taxon>
        <taxon>Ecdysozoa</taxon>
        <taxon>Arthropoda</taxon>
        <taxon>Hexapoda</taxon>
        <taxon>Insecta</taxon>
        <taxon>Pterygota</taxon>
        <taxon>Neoptera</taxon>
        <taxon>Endopterygota</taxon>
        <taxon>Coleoptera</taxon>
        <taxon>Polyphaga</taxon>
        <taxon>Elateriformia</taxon>
        <taxon>Buprestoidea</taxon>
        <taxon>Buprestidae</taxon>
        <taxon>Agrilinae</taxon>
        <taxon>Agrilus</taxon>
    </lineage>
</organism>
<sequence length="535" mass="60120">MLKMPVKTATTLTSSNGCHVLDSLLIDDEDVCFYELLSNDEPLLSDDIWKKFDLEDLPLPGLESILRDLEEEQPLTPHIENNSSSNNTSNNNMNGCNNDSPQVVDTIRNHDCMWAGHCGSKEHPADALFCISNGNNCKAAVAPGSCVRPQVKTPVKLQQQPVVSAGRSLLLKTFAKQASTTTLLPPTSTATAPLVPSPESPPISDDEGQMSPNAILKALYEAIEECDEVDEDSDLCEYFEEPEEEEEDDDDDEEEEEEEEDDDLEFELREEPSSPPSATSCKPLHFTPEIDHSYHKGKLPHAHFAGLGIDTPSDSEEEIDVVSVGGEKQTILNNNRCGYVLPNNPTFKDRQHLQRTMASAIQIKQQQQESSDSRRINNTNNTTTAFVKPPRTFDTTTTTTTPAKRHLPEPRAVKRNKINHYRIAQTTTSPYKRRMGYSSDSEPEPSEKRSLHNNMERQRRIDLRNAFDCLRLLVPEVAGRERAPKVVILREAASYCDHLGEVSINMHQQINDLRKQQEKLRARVSQLRRNLAAKR</sequence>
<dbReference type="PROSITE" id="PS50888">
    <property type="entry name" value="BHLH"/>
    <property type="match status" value="1"/>
</dbReference>
<gene>
    <name evidence="5" type="primary">LOC108742951</name>
</gene>
<evidence type="ECO:0000313" key="5">
    <source>
        <dbReference type="RefSeq" id="XP_018333823.1"/>
    </source>
</evidence>
<dbReference type="Proteomes" id="UP000192223">
    <property type="component" value="Unplaced"/>
</dbReference>
<dbReference type="GO" id="GO:0003677">
    <property type="term" value="F:DNA binding"/>
    <property type="evidence" value="ECO:0007669"/>
    <property type="project" value="UniProtKB-KW"/>
</dbReference>
<dbReference type="SMART" id="SM00353">
    <property type="entry name" value="HLH"/>
    <property type="match status" value="1"/>
</dbReference>
<evidence type="ECO:0000256" key="2">
    <source>
        <dbReference type="SAM" id="MobiDB-lite"/>
    </source>
</evidence>
<feature type="compositionally biased region" description="Low complexity" evidence="2">
    <location>
        <begin position="182"/>
        <end position="194"/>
    </location>
</feature>
<feature type="region of interest" description="Disordered" evidence="2">
    <location>
        <begin position="239"/>
        <end position="283"/>
    </location>
</feature>
<dbReference type="GO" id="GO:0046983">
    <property type="term" value="F:protein dimerization activity"/>
    <property type="evidence" value="ECO:0007669"/>
    <property type="project" value="InterPro"/>
</dbReference>
<dbReference type="CDD" id="cd11400">
    <property type="entry name" value="bHLHzip_Myc"/>
    <property type="match status" value="1"/>
</dbReference>
<dbReference type="STRING" id="224129.A0A1W4XMW7"/>
<feature type="region of interest" description="Disordered" evidence="2">
    <location>
        <begin position="432"/>
        <end position="452"/>
    </location>
</feature>
<dbReference type="InParanoid" id="A0A1W4XMW7"/>
<evidence type="ECO:0000313" key="4">
    <source>
        <dbReference type="Proteomes" id="UP000192223"/>
    </source>
</evidence>
<feature type="region of interest" description="Disordered" evidence="2">
    <location>
        <begin position="76"/>
        <end position="101"/>
    </location>
</feature>
<feature type="region of interest" description="Disordered" evidence="2">
    <location>
        <begin position="365"/>
        <end position="404"/>
    </location>
</feature>
<dbReference type="OrthoDB" id="5964374at2759"/>
<dbReference type="PRINTS" id="PR00044">
    <property type="entry name" value="LEUZIPPRMYC"/>
</dbReference>
<dbReference type="AlphaFoldDB" id="A0A1W4XMW7"/>
<dbReference type="KEGG" id="apln:108742951"/>
<dbReference type="GeneID" id="108742951"/>
<protein>
    <submittedName>
        <fullName evidence="5">Transcriptional regulator Myc-A-like</fullName>
    </submittedName>
</protein>
<dbReference type="Pfam" id="PF00010">
    <property type="entry name" value="HLH"/>
    <property type="match status" value="1"/>
</dbReference>
<feature type="region of interest" description="Disordered" evidence="2">
    <location>
        <begin position="182"/>
        <end position="210"/>
    </location>
</feature>
<dbReference type="Pfam" id="PF01056">
    <property type="entry name" value="Myc_N"/>
    <property type="match status" value="1"/>
</dbReference>
<keyword evidence="4" id="KW-1185">Reference proteome</keyword>
<dbReference type="InterPro" id="IPR011598">
    <property type="entry name" value="bHLH_dom"/>
</dbReference>
<evidence type="ECO:0000259" key="3">
    <source>
        <dbReference type="PROSITE" id="PS50888"/>
    </source>
</evidence>
<dbReference type="FunFam" id="4.10.280.10:FF:000019">
    <property type="entry name" value="Myc proto-oncogene protein"/>
    <property type="match status" value="1"/>
</dbReference>
<dbReference type="InterPro" id="IPR036638">
    <property type="entry name" value="HLH_DNA-bd_sf"/>
</dbReference>
<reference evidence="5" key="1">
    <citation type="submission" date="2025-08" db="UniProtKB">
        <authorList>
            <consortium name="RefSeq"/>
        </authorList>
    </citation>
    <scope>IDENTIFICATION</scope>
    <source>
        <tissue evidence="5">Entire body</tissue>
    </source>
</reference>
<feature type="domain" description="BHLH" evidence="3">
    <location>
        <begin position="447"/>
        <end position="499"/>
    </location>
</feature>
<name>A0A1W4XMW7_AGRPL</name>
<proteinExistence type="predicted"/>
<dbReference type="RefSeq" id="XP_018333823.1">
    <property type="nucleotide sequence ID" value="XM_018478321.2"/>
</dbReference>
<feature type="compositionally biased region" description="Acidic residues" evidence="2">
    <location>
        <begin position="239"/>
        <end position="265"/>
    </location>
</feature>
<feature type="compositionally biased region" description="Low complexity" evidence="2">
    <location>
        <begin position="81"/>
        <end position="100"/>
    </location>
</feature>
<dbReference type="Gene3D" id="4.10.280.10">
    <property type="entry name" value="Helix-loop-helix DNA-binding domain"/>
    <property type="match status" value="1"/>
</dbReference>
<dbReference type="InterPro" id="IPR050433">
    <property type="entry name" value="Myc_transcription_factors"/>
</dbReference>
<accession>A0A1W4XMW7</accession>
<dbReference type="GO" id="GO:0003700">
    <property type="term" value="F:DNA-binding transcription factor activity"/>
    <property type="evidence" value="ECO:0007669"/>
    <property type="project" value="InterPro"/>
</dbReference>
<dbReference type="SUPFAM" id="SSF47459">
    <property type="entry name" value="HLH, helix-loop-helix DNA-binding domain"/>
    <property type="match status" value="1"/>
</dbReference>
<dbReference type="InterPro" id="IPR012682">
    <property type="entry name" value="Tscrpt_reg_Myc_N"/>
</dbReference>
<dbReference type="InterPro" id="IPR002418">
    <property type="entry name" value="Tscrpt_reg_Myc"/>
</dbReference>